<dbReference type="STRING" id="1503925.TH53_21490"/>
<comment type="caution">
    <text evidence="1">The sequence shown here is derived from an EMBL/GenBank/DDBJ whole genome shotgun (WGS) entry which is preliminary data.</text>
</comment>
<keyword evidence="2" id="KW-1185">Reference proteome</keyword>
<dbReference type="AlphaFoldDB" id="A0A0D0GD82"/>
<organism evidence="1 2">
    <name type="scientific">Pedobacter lusitanus</name>
    <dbReference type="NCBI Taxonomy" id="1503925"/>
    <lineage>
        <taxon>Bacteria</taxon>
        <taxon>Pseudomonadati</taxon>
        <taxon>Bacteroidota</taxon>
        <taxon>Sphingobacteriia</taxon>
        <taxon>Sphingobacteriales</taxon>
        <taxon>Sphingobacteriaceae</taxon>
        <taxon>Pedobacter</taxon>
    </lineage>
</organism>
<dbReference type="Proteomes" id="UP000032049">
    <property type="component" value="Unassembled WGS sequence"/>
</dbReference>
<evidence type="ECO:0000313" key="1">
    <source>
        <dbReference type="EMBL" id="KIO75277.1"/>
    </source>
</evidence>
<sequence>MRSRFFYFFVPVLSVSILISSCKKDKDLDDSAVYLWKRELFSADIANSSSFSINPFKTTTDPFNYTNTAYRTAAFDYNPKFLIKTDYVSLTNAQVKME</sequence>
<gene>
    <name evidence="1" type="ORF">TH53_21490</name>
</gene>
<reference evidence="1 2" key="1">
    <citation type="submission" date="2015-01" db="EMBL/GenBank/DDBJ databases">
        <title>Draft genome sequence of Pedobacter sp. NL19 isolated from sludge of an effluent treatment pond in an abandoned uranium mine.</title>
        <authorList>
            <person name="Santos T."/>
            <person name="Caetano T."/>
            <person name="Covas C."/>
            <person name="Cruz A."/>
            <person name="Mendo S."/>
        </authorList>
    </citation>
    <scope>NUCLEOTIDE SEQUENCE [LARGE SCALE GENOMIC DNA]</scope>
    <source>
        <strain evidence="1 2">NL19</strain>
    </source>
</reference>
<accession>A0A0D0GD82</accession>
<proteinExistence type="predicted"/>
<dbReference type="PROSITE" id="PS51257">
    <property type="entry name" value="PROKAR_LIPOPROTEIN"/>
    <property type="match status" value="1"/>
</dbReference>
<name>A0A0D0GD82_9SPHI</name>
<protein>
    <submittedName>
        <fullName evidence="1">Uncharacterized protein</fullName>
    </submittedName>
</protein>
<dbReference type="RefSeq" id="WP_041885431.1">
    <property type="nucleotide sequence ID" value="NZ_CP157278.1"/>
</dbReference>
<dbReference type="EMBL" id="JXRA01000108">
    <property type="protein sequence ID" value="KIO75277.1"/>
    <property type="molecule type" value="Genomic_DNA"/>
</dbReference>
<evidence type="ECO:0000313" key="2">
    <source>
        <dbReference type="Proteomes" id="UP000032049"/>
    </source>
</evidence>